<dbReference type="Proteomes" id="UP001626550">
    <property type="component" value="Unassembled WGS sequence"/>
</dbReference>
<organism evidence="1 2">
    <name type="scientific">Cichlidogyrus casuarinus</name>
    <dbReference type="NCBI Taxonomy" id="1844966"/>
    <lineage>
        <taxon>Eukaryota</taxon>
        <taxon>Metazoa</taxon>
        <taxon>Spiralia</taxon>
        <taxon>Lophotrochozoa</taxon>
        <taxon>Platyhelminthes</taxon>
        <taxon>Monogenea</taxon>
        <taxon>Monopisthocotylea</taxon>
        <taxon>Dactylogyridea</taxon>
        <taxon>Ancyrocephalidae</taxon>
        <taxon>Cichlidogyrus</taxon>
    </lineage>
</organism>
<evidence type="ECO:0000313" key="2">
    <source>
        <dbReference type="Proteomes" id="UP001626550"/>
    </source>
</evidence>
<sequence length="334" mass="37492">MANKLPPGNMADYGMGHMTSDNCLDLLLSMEEPMTCFYCQTAYESPKEAKECGCLRKKLRTQVFPIFSIMAVLYFSKSLKSGEINMVSKGFLNTVMYFHAGGLQSLLDLMLFKSEGHVKNMVMKKTLGIAAGLALVNIAPRLQCLLPQWFTRHFHKSNAVTKMRANLDVFRAASSPVLLPVLPASQPVTVDVMMQNVLRGVHKYLVERAKHSTRWNEAIALRHSKYDSIMYSSQNRMVLKTSKIPPNKKPAQSDVLAFDESRSSCEVVIPPKREEAFEPATDIAAQMLREAQSEALSFEGNTFSELDLLQMSIAKEQGFNDQPKRPKGLKNFVQ</sequence>
<dbReference type="EMBL" id="JBJKFK010001367">
    <property type="protein sequence ID" value="KAL3313276.1"/>
    <property type="molecule type" value="Genomic_DNA"/>
</dbReference>
<comment type="caution">
    <text evidence="1">The sequence shown here is derived from an EMBL/GenBank/DDBJ whole genome shotgun (WGS) entry which is preliminary data.</text>
</comment>
<gene>
    <name evidence="1" type="ORF">Ciccas_008124</name>
</gene>
<evidence type="ECO:0000313" key="1">
    <source>
        <dbReference type="EMBL" id="KAL3313276.1"/>
    </source>
</evidence>
<accession>A0ABD2Q0V8</accession>
<keyword evidence="2" id="KW-1185">Reference proteome</keyword>
<name>A0ABD2Q0V8_9PLAT</name>
<dbReference type="AlphaFoldDB" id="A0ABD2Q0V8"/>
<proteinExistence type="predicted"/>
<reference evidence="1 2" key="1">
    <citation type="submission" date="2024-11" db="EMBL/GenBank/DDBJ databases">
        <title>Adaptive evolution of stress response genes in parasites aligns with host niche diversity.</title>
        <authorList>
            <person name="Hahn C."/>
            <person name="Resl P."/>
        </authorList>
    </citation>
    <scope>NUCLEOTIDE SEQUENCE [LARGE SCALE GENOMIC DNA]</scope>
    <source>
        <strain evidence="1">EGGRZ-B1_66</strain>
        <tissue evidence="1">Body</tissue>
    </source>
</reference>
<protein>
    <submittedName>
        <fullName evidence="1">Uncharacterized protein</fullName>
    </submittedName>
</protein>